<evidence type="ECO:0000256" key="1">
    <source>
        <dbReference type="SAM" id="MobiDB-lite"/>
    </source>
</evidence>
<feature type="compositionally biased region" description="Basic and acidic residues" evidence="1">
    <location>
        <begin position="50"/>
        <end position="62"/>
    </location>
</feature>
<protein>
    <submittedName>
        <fullName evidence="2">Uncharacterized protein</fullName>
    </submittedName>
</protein>
<reference evidence="2 3" key="1">
    <citation type="journal article" date="2021" name="Plant Biotechnol. J.">
        <title>Multi-omics assisted identification of the key and species-specific regulatory components of drought-tolerant mechanisms in Gossypium stocksii.</title>
        <authorList>
            <person name="Yu D."/>
            <person name="Ke L."/>
            <person name="Zhang D."/>
            <person name="Wu Y."/>
            <person name="Sun Y."/>
            <person name="Mei J."/>
            <person name="Sun J."/>
            <person name="Sun Y."/>
        </authorList>
    </citation>
    <scope>NUCLEOTIDE SEQUENCE [LARGE SCALE GENOMIC DNA]</scope>
    <source>
        <strain evidence="3">cv. E1</strain>
        <tissue evidence="2">Leaf</tissue>
    </source>
</reference>
<gene>
    <name evidence="2" type="ORF">J1N35_030187</name>
</gene>
<name>A0A9D3ZU49_9ROSI</name>
<organism evidence="2 3">
    <name type="scientific">Gossypium stocksii</name>
    <dbReference type="NCBI Taxonomy" id="47602"/>
    <lineage>
        <taxon>Eukaryota</taxon>
        <taxon>Viridiplantae</taxon>
        <taxon>Streptophyta</taxon>
        <taxon>Embryophyta</taxon>
        <taxon>Tracheophyta</taxon>
        <taxon>Spermatophyta</taxon>
        <taxon>Magnoliopsida</taxon>
        <taxon>eudicotyledons</taxon>
        <taxon>Gunneridae</taxon>
        <taxon>Pentapetalae</taxon>
        <taxon>rosids</taxon>
        <taxon>malvids</taxon>
        <taxon>Malvales</taxon>
        <taxon>Malvaceae</taxon>
        <taxon>Malvoideae</taxon>
        <taxon>Gossypium</taxon>
    </lineage>
</organism>
<comment type="caution">
    <text evidence="2">The sequence shown here is derived from an EMBL/GenBank/DDBJ whole genome shotgun (WGS) entry which is preliminary data.</text>
</comment>
<dbReference type="EMBL" id="JAIQCV010000009">
    <property type="protein sequence ID" value="KAH1065200.1"/>
    <property type="molecule type" value="Genomic_DNA"/>
</dbReference>
<accession>A0A9D3ZU49</accession>
<evidence type="ECO:0000313" key="2">
    <source>
        <dbReference type="EMBL" id="KAH1065200.1"/>
    </source>
</evidence>
<dbReference type="AlphaFoldDB" id="A0A9D3ZU49"/>
<proteinExistence type="predicted"/>
<sequence>MQVGAEKATEEATMVNVGYRGSNKKMDNASLNADGLEWDDGMVMGANDRGSGRRSGEREMGRQRCWRSLVEVVSGT</sequence>
<keyword evidence="3" id="KW-1185">Reference proteome</keyword>
<dbReference type="Proteomes" id="UP000828251">
    <property type="component" value="Unassembled WGS sequence"/>
</dbReference>
<feature type="region of interest" description="Disordered" evidence="1">
    <location>
        <begin position="36"/>
        <end position="63"/>
    </location>
</feature>
<evidence type="ECO:0000313" key="3">
    <source>
        <dbReference type="Proteomes" id="UP000828251"/>
    </source>
</evidence>